<keyword evidence="2" id="KW-1185">Reference proteome</keyword>
<evidence type="ECO:0000313" key="1">
    <source>
        <dbReference type="EMBL" id="AMM44021.1"/>
    </source>
</evidence>
<dbReference type="EMBL" id="KU574722">
    <property type="protein sequence ID" value="AMM44021.1"/>
    <property type="molecule type" value="Genomic_DNA"/>
</dbReference>
<organism evidence="1 2">
    <name type="scientific">Pectobacterium phage vB_PcaM_CBB</name>
    <dbReference type="NCBI Taxonomy" id="2772511"/>
    <lineage>
        <taxon>Viruses</taxon>
        <taxon>Duplodnaviria</taxon>
        <taxon>Heunggongvirae</taxon>
        <taxon>Uroviricota</taxon>
        <taxon>Caudoviricetes</taxon>
        <taxon>Mimasvirus</taxon>
        <taxon>Mimasvirus CBB</taxon>
    </lineage>
</organism>
<protein>
    <submittedName>
        <fullName evidence="1">Uncharacterized protein</fullName>
    </submittedName>
</protein>
<reference evidence="2" key="1">
    <citation type="submission" date="2016-01" db="EMBL/GenBank/DDBJ databases">
        <title>Isolation and Characterization of Enterobacteria phage CBB.</title>
        <authorList>
            <person name="Buttimer C.T.H."/>
            <person name="Hendrix H."/>
            <person name="Alexandre H."/>
            <person name="O'Mahony J."/>
            <person name="Lavigne R."/>
            <person name="Coffey A."/>
        </authorList>
    </citation>
    <scope>NUCLEOTIDE SEQUENCE [LARGE SCALE GENOMIC DNA]</scope>
</reference>
<proteinExistence type="predicted"/>
<evidence type="ECO:0000313" key="2">
    <source>
        <dbReference type="Proteomes" id="UP000223891"/>
    </source>
</evidence>
<gene>
    <name evidence="1" type="ORF">CBB_458</name>
</gene>
<dbReference type="Proteomes" id="UP000223891">
    <property type="component" value="Segment"/>
</dbReference>
<accession>A0A1L2CVG9</accession>
<name>A0A1L2CVG9_9CAUD</name>
<sequence length="103" mass="12147">MNIKEIVEQIESTMKTSGDNYMKELILTNRKKLRNTFCDECNSYSVFMIVHDELWNIISDGNLDIFLCPKCMENRLGRKIEIADLKICNVNYPYFLALQMIEK</sequence>